<dbReference type="SUPFAM" id="SSF159275">
    <property type="entry name" value="PA1994-like"/>
    <property type="match status" value="1"/>
</dbReference>
<keyword evidence="2" id="KW-1185">Reference proteome</keyword>
<protein>
    <recommendedName>
        <fullName evidence="3">Glycolipid-binding</fullName>
    </recommendedName>
</protein>
<dbReference type="Proteomes" id="UP000183200">
    <property type="component" value="Unassembled WGS sequence"/>
</dbReference>
<dbReference type="RefSeq" id="WP_074607676.1">
    <property type="nucleotide sequence ID" value="NZ_FNGY01000004.1"/>
</dbReference>
<dbReference type="Pfam" id="PF06475">
    <property type="entry name" value="Glycolipid_bind"/>
    <property type="match status" value="1"/>
</dbReference>
<evidence type="ECO:0000313" key="1">
    <source>
        <dbReference type="EMBL" id="SDM65673.1"/>
    </source>
</evidence>
<proteinExistence type="predicted"/>
<reference evidence="2" key="1">
    <citation type="submission" date="2016-10" db="EMBL/GenBank/DDBJ databases">
        <authorList>
            <person name="Varghese N."/>
            <person name="Submissions S."/>
        </authorList>
    </citation>
    <scope>NUCLEOTIDE SEQUENCE [LARGE SCALE GENOMIC DNA]</scope>
    <source>
        <strain evidence="2">DSM 19110</strain>
    </source>
</reference>
<dbReference type="AlphaFoldDB" id="A0A1G9V0N1"/>
<dbReference type="OrthoDB" id="9814791at2"/>
<accession>A0A1G9V0N1</accession>
<name>A0A1G9V0N1_9SPHI</name>
<organism evidence="1 2">
    <name type="scientific">Pedobacter steynii</name>
    <dbReference type="NCBI Taxonomy" id="430522"/>
    <lineage>
        <taxon>Bacteria</taxon>
        <taxon>Pseudomonadati</taxon>
        <taxon>Bacteroidota</taxon>
        <taxon>Sphingobacteriia</taxon>
        <taxon>Sphingobacteriales</taxon>
        <taxon>Sphingobacteriaceae</taxon>
        <taxon>Pedobacter</taxon>
    </lineage>
</organism>
<evidence type="ECO:0008006" key="3">
    <source>
        <dbReference type="Google" id="ProtNLM"/>
    </source>
</evidence>
<dbReference type="EMBL" id="FNGY01000004">
    <property type="protein sequence ID" value="SDM65673.1"/>
    <property type="molecule type" value="Genomic_DNA"/>
</dbReference>
<sequence>MEIPVLSTLNLFRVWKGKQSLEVFTLQQHDYGFIGGGLIHGSDFNIRYKVHTDLNWRILQVTIEEVDRPWLSLKINRGADDLWYNRFGMELTALAGCQELDISVTPFTNSIAIQKISNGMQRRFKVIYIRIPEFDFEVVEQVYTPLGLGRFKYENLTSKFSAELLVDEFGLIADYPGQFGTLTIKK</sequence>
<gene>
    <name evidence="1" type="ORF">SAMN05421820_104346</name>
</gene>
<dbReference type="InterPro" id="IPR009467">
    <property type="entry name" value="Glycolipid-bd_prot_put"/>
</dbReference>
<evidence type="ECO:0000313" key="2">
    <source>
        <dbReference type="Proteomes" id="UP000183200"/>
    </source>
</evidence>